<reference evidence="1 2" key="1">
    <citation type="journal article" date="2020" name="J. Phycol.">
        <title>Comparative genome analysis reveals Cyanidiococcus gen. nov., a new extremophilic red algal genus sister to Cyanidioschyzon (Cyanidioschyzonaceae, Rhodophyta).</title>
        <authorList>
            <person name="Liu S.-L."/>
            <person name="Chiang Y.-R."/>
            <person name="Yoon H.S."/>
            <person name="Fu H.-Y."/>
        </authorList>
    </citation>
    <scope>NUCLEOTIDE SEQUENCE [LARGE SCALE GENOMIC DNA]</scope>
    <source>
        <strain evidence="1 2">THAL066</strain>
    </source>
</reference>
<proteinExistence type="predicted"/>
<gene>
    <name evidence="1" type="ORF">F1559_001696</name>
</gene>
<keyword evidence="2" id="KW-1185">Reference proteome</keyword>
<sequence>MCDREPADVVYAGIWSASALAQDDHCDVDSDPEALNDPQDDRERGAVLQRLLSSAAEDVPRHWPRRLDETDGYLQDSNKPNPCESVYNVLEGIGSSRKALLLGRCEQPEGSRLVLQIQGPDDSQETRIELAPPSRAAAATEASLPHAMLLCANLWNLALDEDSNEEGNFRFGVAASWGDATLQLMQLEYDPAAKSLSVIRMHQALLTPTMQRSMRQPTETVAEQELGPSRSTRARNAVRKNVGDCCIDMLKQRWTVPFVVGVEHTAYCVVLVAEQLQSEDWNRSVPETRRRTRSMRHVQSEQEASFEWRRSLQLWDTQYGVKHWSGRVKFIEMIREKTNNKTAPILAKQYPPWAIYEHETARFQIGWSEAEETTDPQLWIVALNLPLS</sequence>
<dbReference type="Proteomes" id="UP000530660">
    <property type="component" value="Unassembled WGS sequence"/>
</dbReference>
<name>A0A7J7IMR6_9RHOD</name>
<dbReference type="AlphaFoldDB" id="A0A7J7IMR6"/>
<dbReference type="EMBL" id="VWRR01000003">
    <property type="protein sequence ID" value="KAF6004406.1"/>
    <property type="molecule type" value="Genomic_DNA"/>
</dbReference>
<comment type="caution">
    <text evidence="1">The sequence shown here is derived from an EMBL/GenBank/DDBJ whole genome shotgun (WGS) entry which is preliminary data.</text>
</comment>
<evidence type="ECO:0000313" key="2">
    <source>
        <dbReference type="Proteomes" id="UP000530660"/>
    </source>
</evidence>
<evidence type="ECO:0000313" key="1">
    <source>
        <dbReference type="EMBL" id="KAF6004406.1"/>
    </source>
</evidence>
<accession>A0A7J7IMR6</accession>
<organism evidence="1 2">
    <name type="scientific">Cyanidiococcus yangmingshanensis</name>
    <dbReference type="NCBI Taxonomy" id="2690220"/>
    <lineage>
        <taxon>Eukaryota</taxon>
        <taxon>Rhodophyta</taxon>
        <taxon>Bangiophyceae</taxon>
        <taxon>Cyanidiales</taxon>
        <taxon>Cyanidiaceae</taxon>
        <taxon>Cyanidiococcus</taxon>
    </lineage>
</organism>
<protein>
    <submittedName>
        <fullName evidence="1">Uncharacterized protein</fullName>
    </submittedName>
</protein>